<evidence type="ECO:0000259" key="5">
    <source>
        <dbReference type="Pfam" id="PF03931"/>
    </source>
</evidence>
<dbReference type="InterPro" id="IPR039948">
    <property type="entry name" value="ELC1"/>
</dbReference>
<dbReference type="InterPro" id="IPR011333">
    <property type="entry name" value="SKP1/BTB/POZ_sf"/>
</dbReference>
<dbReference type="Proteomes" id="UP001470230">
    <property type="component" value="Unassembled WGS sequence"/>
</dbReference>
<dbReference type="SUPFAM" id="SSF54695">
    <property type="entry name" value="POZ domain"/>
    <property type="match status" value="1"/>
</dbReference>
<dbReference type="EMBL" id="JAPFFF010000001">
    <property type="protein sequence ID" value="KAK8899217.1"/>
    <property type="molecule type" value="Genomic_DNA"/>
</dbReference>
<gene>
    <name evidence="6" type="ORF">M9Y10_001522</name>
</gene>
<dbReference type="InterPro" id="IPR016073">
    <property type="entry name" value="Skp1_comp_POZ"/>
</dbReference>
<sequence>MISKTAIDILKEVEENTSSSSTDDADQYLKEEEEFNEPCPTIDLVTLISGDGRRFIIQRQVACLSPLLNSAFKPKAKFIESLSLEYHLPNVRGVVLEKIVDYLHYSFLYKNDISNAPKFDVSDDILLETLVASDYLMI</sequence>
<evidence type="ECO:0000256" key="3">
    <source>
        <dbReference type="ARBA" id="ARBA00021347"/>
    </source>
</evidence>
<proteinExistence type="inferred from homology"/>
<name>A0ABR2L7M3_9EUKA</name>
<accession>A0ABR2L7M3</accession>
<comment type="caution">
    <text evidence="6">The sequence shown here is derived from an EMBL/GenBank/DDBJ whole genome shotgun (WGS) entry which is preliminary data.</text>
</comment>
<comment type="similarity">
    <text evidence="2">Belongs to the SKP1 family.</text>
</comment>
<evidence type="ECO:0000313" key="6">
    <source>
        <dbReference type="EMBL" id="KAK8899217.1"/>
    </source>
</evidence>
<evidence type="ECO:0000256" key="1">
    <source>
        <dbReference type="ARBA" id="ARBA00004123"/>
    </source>
</evidence>
<dbReference type="InterPro" id="IPR001232">
    <property type="entry name" value="SKP1-like"/>
</dbReference>
<evidence type="ECO:0000313" key="7">
    <source>
        <dbReference type="Proteomes" id="UP001470230"/>
    </source>
</evidence>
<dbReference type="SMART" id="SM00512">
    <property type="entry name" value="Skp1"/>
    <property type="match status" value="1"/>
</dbReference>
<organism evidence="6 7">
    <name type="scientific">Tritrichomonas musculus</name>
    <dbReference type="NCBI Taxonomy" id="1915356"/>
    <lineage>
        <taxon>Eukaryota</taxon>
        <taxon>Metamonada</taxon>
        <taxon>Parabasalia</taxon>
        <taxon>Tritrichomonadida</taxon>
        <taxon>Tritrichomonadidae</taxon>
        <taxon>Tritrichomonas</taxon>
    </lineage>
</organism>
<feature type="domain" description="SKP1 component POZ" evidence="5">
    <location>
        <begin position="44"/>
        <end position="105"/>
    </location>
</feature>
<evidence type="ECO:0000256" key="2">
    <source>
        <dbReference type="ARBA" id="ARBA00009993"/>
    </source>
</evidence>
<comment type="subcellular location">
    <subcellularLocation>
        <location evidence="1">Nucleus</location>
    </subcellularLocation>
</comment>
<dbReference type="Pfam" id="PF03931">
    <property type="entry name" value="Skp1_POZ"/>
    <property type="match status" value="1"/>
</dbReference>
<keyword evidence="4" id="KW-0539">Nucleus</keyword>
<protein>
    <recommendedName>
        <fullName evidence="3">Elongin-C</fullName>
    </recommendedName>
</protein>
<dbReference type="Gene3D" id="3.30.710.10">
    <property type="entry name" value="Potassium Channel Kv1.1, Chain A"/>
    <property type="match status" value="1"/>
</dbReference>
<dbReference type="PANTHER" id="PTHR20648">
    <property type="entry name" value="ELONGIN-C"/>
    <property type="match status" value="1"/>
</dbReference>
<evidence type="ECO:0000256" key="4">
    <source>
        <dbReference type="ARBA" id="ARBA00023242"/>
    </source>
</evidence>
<keyword evidence="7" id="KW-1185">Reference proteome</keyword>
<reference evidence="6 7" key="1">
    <citation type="submission" date="2024-04" db="EMBL/GenBank/DDBJ databases">
        <title>Tritrichomonas musculus Genome.</title>
        <authorList>
            <person name="Alves-Ferreira E."/>
            <person name="Grigg M."/>
            <person name="Lorenzi H."/>
            <person name="Galac M."/>
        </authorList>
    </citation>
    <scope>NUCLEOTIDE SEQUENCE [LARGE SCALE GENOMIC DNA]</scope>
    <source>
        <strain evidence="6 7">EAF2021</strain>
    </source>
</reference>